<dbReference type="Gene3D" id="3.40.50.720">
    <property type="entry name" value="NAD(P)-binding Rossmann-like Domain"/>
    <property type="match status" value="1"/>
</dbReference>
<dbReference type="Gene3D" id="3.30.1490.20">
    <property type="entry name" value="ATP-grasp fold, A domain"/>
    <property type="match status" value="1"/>
</dbReference>
<dbReference type="SMART" id="SM00881">
    <property type="entry name" value="CoA_binding"/>
    <property type="match status" value="1"/>
</dbReference>
<protein>
    <submittedName>
        <fullName evidence="2">Acyl-CoA synthetase (NDP forming)</fullName>
    </submittedName>
</protein>
<dbReference type="PANTHER" id="PTHR42793">
    <property type="entry name" value="COA BINDING DOMAIN CONTAINING PROTEIN"/>
    <property type="match status" value="1"/>
</dbReference>
<dbReference type="InterPro" id="IPR043938">
    <property type="entry name" value="Ligase_CoA_dom"/>
</dbReference>
<dbReference type="SUPFAM" id="SSF51735">
    <property type="entry name" value="NAD(P)-binding Rossmann-fold domains"/>
    <property type="match status" value="1"/>
</dbReference>
<dbReference type="OrthoDB" id="9807426at2"/>
<dbReference type="Gene3D" id="3.40.50.261">
    <property type="entry name" value="Succinyl-CoA synthetase domains"/>
    <property type="match status" value="2"/>
</dbReference>
<dbReference type="AlphaFoldDB" id="A0A368XLA1"/>
<dbReference type="EMBL" id="QPJK01000007">
    <property type="protein sequence ID" value="RCW68762.1"/>
    <property type="molecule type" value="Genomic_DNA"/>
</dbReference>
<dbReference type="InterPro" id="IPR013815">
    <property type="entry name" value="ATP_grasp_subdomain_1"/>
</dbReference>
<dbReference type="InterPro" id="IPR032875">
    <property type="entry name" value="Succ_CoA_lig_flav_dom"/>
</dbReference>
<dbReference type="InterPro" id="IPR036291">
    <property type="entry name" value="NAD(P)-bd_dom_sf"/>
</dbReference>
<dbReference type="PANTHER" id="PTHR42793:SF4">
    <property type="entry name" value="BLL6376 PROTEIN"/>
    <property type="match status" value="1"/>
</dbReference>
<dbReference type="GO" id="GO:0005524">
    <property type="term" value="F:ATP binding"/>
    <property type="evidence" value="ECO:0007669"/>
    <property type="project" value="InterPro"/>
</dbReference>
<gene>
    <name evidence="2" type="ORF">DES41_107284</name>
</gene>
<dbReference type="RefSeq" id="WP_114470284.1">
    <property type="nucleotide sequence ID" value="NZ_QPJK01000007.1"/>
</dbReference>
<dbReference type="Proteomes" id="UP000252884">
    <property type="component" value="Unassembled WGS sequence"/>
</dbReference>
<dbReference type="Pfam" id="PF13607">
    <property type="entry name" value="Succ_CoA_lig"/>
    <property type="match status" value="1"/>
</dbReference>
<dbReference type="GO" id="GO:0043758">
    <property type="term" value="F:acetate-CoA ligase (ADP-forming) activity"/>
    <property type="evidence" value="ECO:0007669"/>
    <property type="project" value="InterPro"/>
</dbReference>
<evidence type="ECO:0000313" key="2">
    <source>
        <dbReference type="EMBL" id="RCW68762.1"/>
    </source>
</evidence>
<feature type="domain" description="CoA-binding" evidence="1">
    <location>
        <begin position="14"/>
        <end position="109"/>
    </location>
</feature>
<dbReference type="Pfam" id="PF13549">
    <property type="entry name" value="ATP-grasp_5"/>
    <property type="match status" value="1"/>
</dbReference>
<dbReference type="SUPFAM" id="SSF56059">
    <property type="entry name" value="Glutathione synthetase ATP-binding domain-like"/>
    <property type="match status" value="1"/>
</dbReference>
<dbReference type="InterPro" id="IPR003781">
    <property type="entry name" value="CoA-bd"/>
</dbReference>
<name>A0A368XLA1_9BURK</name>
<evidence type="ECO:0000259" key="1">
    <source>
        <dbReference type="SMART" id="SM00881"/>
    </source>
</evidence>
<evidence type="ECO:0000313" key="3">
    <source>
        <dbReference type="Proteomes" id="UP000252884"/>
    </source>
</evidence>
<dbReference type="Pfam" id="PF19045">
    <property type="entry name" value="Ligase_CoA_2"/>
    <property type="match status" value="1"/>
</dbReference>
<comment type="caution">
    <text evidence="2">The sequence shown here is derived from an EMBL/GenBank/DDBJ whole genome shotgun (WGS) entry which is preliminary data.</text>
</comment>
<sequence length="705" mass="72052">MDLFTSQHAGLSALFAPRSIAVVGASSNAQKIGGIPVDYQRRFGFGGAVYPVNPKADRIQDLPAWPSLRAIGQPVDLAILAVPAPLVDGAFDDAVAAGVKGVVLFSSGFAEIGADGAAAQARLGARARAAGVRLIGPNCLGFMNVARHVYATFSPAPNVGRVQPGRIGLVSQSGAFGAYAYAMARERGVGLSLWATTGNEADVQFADCLAWLAQDPGTDVIMGYIEGCRDGPRLRAALALAQAAGKPVVMVKVGSTALGAQAAASHTAALAGDDAVYDAVFRRYGVLRARTLTEFFDLAHSAAVAGRPRDRSIGLFTLSGGVGALMADDACAQGLDVRPLSTAAQDRLRDWVPFAAPRNPVDITGQVTNDMTLMERSARVMLDDQRFASWLGFLAAAGASDAFWPVLRSLVAALREAYPDTLLAISTLLSPARRAELEAMRCLVFADPSDGIRTIAALAGLPAPGAAVAAAAPPRGTPVVLAPGALSEPAALALLADAGVPVVAYRVVHGADEAAAAAEALGGAVALKVVSADIAHKSDVGGVALRLQGAAQVRAAFERTRVSARAALPGARLDGALVARMVDGAGVECIAGVHRDPVFGPILMFGLGGIHVETLRDVALRPLPLAPGDAQAMLRELRGAAILDGARGRPPVDRDALAATLQALADFALRAGDTLASAEINPLIARPAGEGGCVAVDALVVGSAA</sequence>
<proteinExistence type="predicted"/>
<accession>A0A368XLA1</accession>
<dbReference type="Pfam" id="PF13380">
    <property type="entry name" value="CoA_binding_2"/>
    <property type="match status" value="1"/>
</dbReference>
<dbReference type="Gene3D" id="3.30.470.20">
    <property type="entry name" value="ATP-grasp fold, B domain"/>
    <property type="match status" value="1"/>
</dbReference>
<keyword evidence="3" id="KW-1185">Reference proteome</keyword>
<organism evidence="2 3">
    <name type="scientific">Pseudorhodoferax soli</name>
    <dbReference type="NCBI Taxonomy" id="545864"/>
    <lineage>
        <taxon>Bacteria</taxon>
        <taxon>Pseudomonadati</taxon>
        <taxon>Pseudomonadota</taxon>
        <taxon>Betaproteobacteria</taxon>
        <taxon>Burkholderiales</taxon>
        <taxon>Comamonadaceae</taxon>
    </lineage>
</organism>
<reference evidence="2 3" key="1">
    <citation type="submission" date="2018-07" db="EMBL/GenBank/DDBJ databases">
        <title>Genomic Encyclopedia of Type Strains, Phase IV (KMG-IV): sequencing the most valuable type-strain genomes for metagenomic binning, comparative biology and taxonomic classification.</title>
        <authorList>
            <person name="Goeker M."/>
        </authorList>
    </citation>
    <scope>NUCLEOTIDE SEQUENCE [LARGE SCALE GENOMIC DNA]</scope>
    <source>
        <strain evidence="2 3">DSM 21634</strain>
    </source>
</reference>
<dbReference type="InterPro" id="IPR016102">
    <property type="entry name" value="Succinyl-CoA_synth-like"/>
</dbReference>
<dbReference type="SUPFAM" id="SSF52210">
    <property type="entry name" value="Succinyl-CoA synthetase domains"/>
    <property type="match status" value="2"/>
</dbReference>